<keyword evidence="3" id="KW-1185">Reference proteome</keyword>
<dbReference type="Pfam" id="PF01261">
    <property type="entry name" value="AP_endonuc_2"/>
    <property type="match status" value="1"/>
</dbReference>
<dbReference type="PANTHER" id="PTHR12110:SF21">
    <property type="entry name" value="XYLOSE ISOMERASE-LIKE TIM BARREL DOMAIN-CONTAINING PROTEIN"/>
    <property type="match status" value="1"/>
</dbReference>
<dbReference type="InterPro" id="IPR050312">
    <property type="entry name" value="IolE/XylAMocC-like"/>
</dbReference>
<evidence type="ECO:0000259" key="1">
    <source>
        <dbReference type="Pfam" id="PF01261"/>
    </source>
</evidence>
<dbReference type="EMBL" id="CP118246">
    <property type="protein sequence ID" value="WDR02895.1"/>
    <property type="molecule type" value="Genomic_DNA"/>
</dbReference>
<dbReference type="RefSeq" id="WP_282219297.1">
    <property type="nucleotide sequence ID" value="NZ_CP118246.1"/>
</dbReference>
<sequence length="255" mass="27035">MAAQLGYQGLEIAPFTLAADPFSLSDQQLLKVRETASDHGLVVTGLHWLLIAPDGLSVTSSDKTVRDRTLSLMTRLVEICALLGGSVLVHGSPKQRLLTDAATPEAAKTNALALFQQIARHADNAGVTYCIEPLSSAQTDFINTIAEAIALVEQINSPAFRTMIDTSSSGIEEPLGVADTIDKYWPSGQLAHVQVNDTNLRGPGQGDTRFGPVFAALKRAGYDGIIAVEPFVYEPDGPTTAAASAGYMRAILEGI</sequence>
<organism evidence="2 3">
    <name type="scientific">Devosia algicola</name>
    <dbReference type="NCBI Taxonomy" id="3026418"/>
    <lineage>
        <taxon>Bacteria</taxon>
        <taxon>Pseudomonadati</taxon>
        <taxon>Pseudomonadota</taxon>
        <taxon>Alphaproteobacteria</taxon>
        <taxon>Hyphomicrobiales</taxon>
        <taxon>Devosiaceae</taxon>
        <taxon>Devosia</taxon>
    </lineage>
</organism>
<reference evidence="2 3" key="1">
    <citation type="submission" date="2023-02" db="EMBL/GenBank/DDBJ databases">
        <title>Devosia algicola sp. nov., isolated from the phycosphere of marine algae.</title>
        <authorList>
            <person name="Kim J.M."/>
            <person name="Lee J.K."/>
            <person name="Choi B.J."/>
            <person name="Bayburt H."/>
            <person name="Jeon C.O."/>
        </authorList>
    </citation>
    <scope>NUCLEOTIDE SEQUENCE [LARGE SCALE GENOMIC DNA]</scope>
    <source>
        <strain evidence="2 3">G20-9</strain>
    </source>
</reference>
<evidence type="ECO:0000313" key="2">
    <source>
        <dbReference type="EMBL" id="WDR02895.1"/>
    </source>
</evidence>
<evidence type="ECO:0000313" key="3">
    <source>
        <dbReference type="Proteomes" id="UP001220530"/>
    </source>
</evidence>
<dbReference type="InterPro" id="IPR013022">
    <property type="entry name" value="Xyl_isomerase-like_TIM-brl"/>
</dbReference>
<dbReference type="PANTHER" id="PTHR12110">
    <property type="entry name" value="HYDROXYPYRUVATE ISOMERASE"/>
    <property type="match status" value="1"/>
</dbReference>
<gene>
    <name evidence="2" type="ORF">PSQ19_01315</name>
</gene>
<feature type="domain" description="Xylose isomerase-like TIM barrel" evidence="1">
    <location>
        <begin position="2"/>
        <end position="250"/>
    </location>
</feature>
<dbReference type="InterPro" id="IPR036237">
    <property type="entry name" value="Xyl_isomerase-like_sf"/>
</dbReference>
<accession>A0ABY7YPS9</accession>
<proteinExistence type="predicted"/>
<name>A0ABY7YPS9_9HYPH</name>
<protein>
    <submittedName>
        <fullName evidence="2">Sugar phosphate isomerase/epimerase</fullName>
    </submittedName>
</protein>
<dbReference type="SUPFAM" id="SSF51658">
    <property type="entry name" value="Xylose isomerase-like"/>
    <property type="match status" value="1"/>
</dbReference>
<dbReference type="Gene3D" id="3.20.20.150">
    <property type="entry name" value="Divalent-metal-dependent TIM barrel enzymes"/>
    <property type="match status" value="1"/>
</dbReference>
<dbReference type="GO" id="GO:0016853">
    <property type="term" value="F:isomerase activity"/>
    <property type="evidence" value="ECO:0007669"/>
    <property type="project" value="UniProtKB-KW"/>
</dbReference>
<keyword evidence="2" id="KW-0413">Isomerase</keyword>
<dbReference type="Proteomes" id="UP001220530">
    <property type="component" value="Chromosome"/>
</dbReference>